<feature type="compositionally biased region" description="Gly residues" evidence="1">
    <location>
        <begin position="203"/>
        <end position="220"/>
    </location>
</feature>
<evidence type="ECO:0000313" key="3">
    <source>
        <dbReference type="Proteomes" id="UP000652761"/>
    </source>
</evidence>
<feature type="region of interest" description="Disordered" evidence="1">
    <location>
        <begin position="159"/>
        <end position="256"/>
    </location>
</feature>
<reference evidence="2" key="1">
    <citation type="submission" date="2017-07" db="EMBL/GenBank/DDBJ databases">
        <title>Taro Niue Genome Assembly and Annotation.</title>
        <authorList>
            <person name="Atibalentja N."/>
            <person name="Keating K."/>
            <person name="Fields C.J."/>
        </authorList>
    </citation>
    <scope>NUCLEOTIDE SEQUENCE</scope>
    <source>
        <strain evidence="2">Niue_2</strain>
        <tissue evidence="2">Leaf</tissue>
    </source>
</reference>
<dbReference type="EMBL" id="NMUH01002241">
    <property type="protein sequence ID" value="MQL98799.1"/>
    <property type="molecule type" value="Genomic_DNA"/>
</dbReference>
<keyword evidence="3" id="KW-1185">Reference proteome</keyword>
<protein>
    <submittedName>
        <fullName evidence="2">Uncharacterized protein</fullName>
    </submittedName>
</protein>
<feature type="non-terminal residue" evidence="2">
    <location>
        <position position="1"/>
    </location>
</feature>
<sequence length="256" mass="24851">TEVGHKYLRRPSTPLLAPSDGSDALWRHPTAEISQQTPSAATLSTSPLRTGSSLQLFKPSSSLCPNLPGRVFESRRERLREDLHGRMVRVNYATDRPRGGFGGGGGYGGGGYGGGGGGYGGGGSYGGGGGYGGGSSGGYRGGGDYGGSGGMENVTGGGGGIDGGYGGGSSGGFGGGSYASPAGGGYGGSSSGYGSSGSVGNYGVAGGGGGSGDFGGGAEGLGSNQGNDDFRNRDGYEDNLSGNDDEPDGYADKQAR</sequence>
<name>A0A843W6N1_COLES</name>
<evidence type="ECO:0000313" key="2">
    <source>
        <dbReference type="EMBL" id="MQL98799.1"/>
    </source>
</evidence>
<dbReference type="Proteomes" id="UP000652761">
    <property type="component" value="Unassembled WGS sequence"/>
</dbReference>
<comment type="caution">
    <text evidence="2">The sequence shown here is derived from an EMBL/GenBank/DDBJ whole genome shotgun (WGS) entry which is preliminary data.</text>
</comment>
<feature type="region of interest" description="Disordered" evidence="1">
    <location>
        <begin position="1"/>
        <end position="24"/>
    </location>
</feature>
<gene>
    <name evidence="2" type="ORF">Taro_031519</name>
</gene>
<organism evidence="2 3">
    <name type="scientific">Colocasia esculenta</name>
    <name type="common">Wild taro</name>
    <name type="synonym">Arum esculentum</name>
    <dbReference type="NCBI Taxonomy" id="4460"/>
    <lineage>
        <taxon>Eukaryota</taxon>
        <taxon>Viridiplantae</taxon>
        <taxon>Streptophyta</taxon>
        <taxon>Embryophyta</taxon>
        <taxon>Tracheophyta</taxon>
        <taxon>Spermatophyta</taxon>
        <taxon>Magnoliopsida</taxon>
        <taxon>Liliopsida</taxon>
        <taxon>Araceae</taxon>
        <taxon>Aroideae</taxon>
        <taxon>Colocasieae</taxon>
        <taxon>Colocasia</taxon>
    </lineage>
</organism>
<feature type="non-terminal residue" evidence="2">
    <location>
        <position position="256"/>
    </location>
</feature>
<feature type="compositionally biased region" description="Gly residues" evidence="1">
    <location>
        <begin position="159"/>
        <end position="197"/>
    </location>
</feature>
<dbReference type="AlphaFoldDB" id="A0A843W6N1"/>
<proteinExistence type="predicted"/>
<evidence type="ECO:0000256" key="1">
    <source>
        <dbReference type="SAM" id="MobiDB-lite"/>
    </source>
</evidence>
<accession>A0A843W6N1</accession>